<organism evidence="1 2">
    <name type="scientific">Streptomyces gelaticus</name>
    <dbReference type="NCBI Taxonomy" id="285446"/>
    <lineage>
        <taxon>Bacteria</taxon>
        <taxon>Bacillati</taxon>
        <taxon>Actinomycetota</taxon>
        <taxon>Actinomycetes</taxon>
        <taxon>Kitasatosporales</taxon>
        <taxon>Streptomycetaceae</taxon>
        <taxon>Streptomyces</taxon>
    </lineage>
</organism>
<reference evidence="2" key="1">
    <citation type="journal article" date="2019" name="Int. J. Syst. Evol. Microbiol.">
        <title>The Global Catalogue of Microorganisms (GCM) 10K type strain sequencing project: providing services to taxonomists for standard genome sequencing and annotation.</title>
        <authorList>
            <consortium name="The Broad Institute Genomics Platform"/>
            <consortium name="The Broad Institute Genome Sequencing Center for Infectious Disease"/>
            <person name="Wu L."/>
            <person name="Ma J."/>
        </authorList>
    </citation>
    <scope>NUCLEOTIDE SEQUENCE [LARGE SCALE GENOMIC DNA]</scope>
    <source>
        <strain evidence="2">JCM 4376</strain>
    </source>
</reference>
<evidence type="ECO:0000313" key="2">
    <source>
        <dbReference type="Proteomes" id="UP000660675"/>
    </source>
</evidence>
<evidence type="ECO:0000313" key="1">
    <source>
        <dbReference type="EMBL" id="GGV90128.1"/>
    </source>
</evidence>
<sequence>MDDAQRVIYRGEPFTGEVAEYQSGHLISLDEHTNGVPNGLSREWYQDGTLRSEGVVRDGRPLGEFKEWHPNGVMKSRKFSDRTLVSLCEEETWDERGVLLTSWRRDDG</sequence>
<gene>
    <name evidence="1" type="ORF">GCM10015535_45440</name>
</gene>
<proteinExistence type="predicted"/>
<name>A0ABQ2W4I5_9ACTN</name>
<dbReference type="Pfam" id="PF07661">
    <property type="entry name" value="MORN_2"/>
    <property type="match status" value="2"/>
</dbReference>
<dbReference type="Proteomes" id="UP000660675">
    <property type="component" value="Unassembled WGS sequence"/>
</dbReference>
<dbReference type="SUPFAM" id="SSF82185">
    <property type="entry name" value="Histone H3 K4-specific methyltransferase SET7/9 N-terminal domain"/>
    <property type="match status" value="1"/>
</dbReference>
<dbReference type="Gene3D" id="2.20.110.10">
    <property type="entry name" value="Histone H3 K4-specific methyltransferase SET7/9 N-terminal domain"/>
    <property type="match status" value="1"/>
</dbReference>
<dbReference type="EMBL" id="BMTF01000016">
    <property type="protein sequence ID" value="GGV90128.1"/>
    <property type="molecule type" value="Genomic_DNA"/>
</dbReference>
<protein>
    <recommendedName>
        <fullName evidence="3">MORN repeat variant</fullName>
    </recommendedName>
</protein>
<dbReference type="RefSeq" id="WP_229867162.1">
    <property type="nucleotide sequence ID" value="NZ_BMTF01000016.1"/>
</dbReference>
<keyword evidence="2" id="KW-1185">Reference proteome</keyword>
<evidence type="ECO:0008006" key="3">
    <source>
        <dbReference type="Google" id="ProtNLM"/>
    </source>
</evidence>
<dbReference type="InterPro" id="IPR011652">
    <property type="entry name" value="MORN_2"/>
</dbReference>
<accession>A0ABQ2W4I5</accession>
<comment type="caution">
    <text evidence="1">The sequence shown here is derived from an EMBL/GenBank/DDBJ whole genome shotgun (WGS) entry which is preliminary data.</text>
</comment>